<sequence length="285" mass="31966">MDIGYRQVPTAWKQSRDKRWLGGLAVVFFGIFAILWGYQAVVAIVEGRYVYGLFYFPAAVAVTAVIMNTPDMIRSRMRSVPSANAVHCNKDGVAFSRSRWARWTLMTYLVAACWGCLAFSIGMFTHAYEFPMTAGQGRFFPYVIGAMGAYLIVYLCCVFTGQIRSSRVICTPFEVIVRSTTETQSVEWDRIDKLEPFSMSGGPRHSMISMVTVDGSKPQSDRHYRGPFASALKSPPTITVKADQFAVGAVPLYWFLRYYLEHPEDRPELADGRAVDRLLSGALVL</sequence>
<gene>
    <name evidence="2" type="ORF">ABEU19_000850</name>
</gene>
<feature type="transmembrane region" description="Helical" evidence="1">
    <location>
        <begin position="20"/>
        <end position="38"/>
    </location>
</feature>
<evidence type="ECO:0000313" key="2">
    <source>
        <dbReference type="EMBL" id="MFM1727391.1"/>
    </source>
</evidence>
<protein>
    <submittedName>
        <fullName evidence="2">Uncharacterized protein</fullName>
    </submittedName>
</protein>
<reference evidence="2 3" key="1">
    <citation type="submission" date="2023-11" db="EMBL/GenBank/DDBJ databases">
        <authorList>
            <person name="Val-Calvo J."/>
            <person name="Scortti M."/>
            <person name="Vazquez-Boland J."/>
        </authorList>
    </citation>
    <scope>NUCLEOTIDE SEQUENCE [LARGE SCALE GENOMIC DNA]</scope>
    <source>
        <strain evidence="2 3">DSM 46662</strain>
    </source>
</reference>
<evidence type="ECO:0000256" key="1">
    <source>
        <dbReference type="SAM" id="Phobius"/>
    </source>
</evidence>
<dbReference type="Proteomes" id="UP001629744">
    <property type="component" value="Unassembled WGS sequence"/>
</dbReference>
<feature type="transmembrane region" description="Helical" evidence="1">
    <location>
        <begin position="139"/>
        <end position="159"/>
    </location>
</feature>
<feature type="transmembrane region" description="Helical" evidence="1">
    <location>
        <begin position="50"/>
        <end position="69"/>
    </location>
</feature>
<comment type="caution">
    <text evidence="2">The sequence shown here is derived from an EMBL/GenBank/DDBJ whole genome shotgun (WGS) entry which is preliminary data.</text>
</comment>
<dbReference type="EMBL" id="JBDLNU010000001">
    <property type="protein sequence ID" value="MFM1727391.1"/>
    <property type="molecule type" value="Genomic_DNA"/>
</dbReference>
<keyword evidence="1" id="KW-1133">Transmembrane helix</keyword>
<evidence type="ECO:0000313" key="3">
    <source>
        <dbReference type="Proteomes" id="UP001629744"/>
    </source>
</evidence>
<proteinExistence type="predicted"/>
<name>A0ABW9FRX5_9NOCA</name>
<keyword evidence="1" id="KW-0812">Transmembrane</keyword>
<keyword evidence="3" id="KW-1185">Reference proteome</keyword>
<organism evidence="2 3">
    <name type="scientific">Prescottella soli</name>
    <dbReference type="NCBI Taxonomy" id="1543852"/>
    <lineage>
        <taxon>Bacteria</taxon>
        <taxon>Bacillati</taxon>
        <taxon>Actinomycetota</taxon>
        <taxon>Actinomycetes</taxon>
        <taxon>Mycobacteriales</taxon>
        <taxon>Nocardiaceae</taxon>
        <taxon>Prescottella</taxon>
    </lineage>
</organism>
<keyword evidence="1" id="KW-0472">Membrane</keyword>
<dbReference type="RefSeq" id="WP_348607882.1">
    <property type="nucleotide sequence ID" value="NZ_CP157276.1"/>
</dbReference>
<feature type="transmembrane region" description="Helical" evidence="1">
    <location>
        <begin position="105"/>
        <end position="127"/>
    </location>
</feature>
<accession>A0ABW9FRX5</accession>